<keyword evidence="3" id="KW-1185">Reference proteome</keyword>
<organism evidence="2 3">
    <name type="scientific">Streptomyces minutiscleroticus</name>
    <dbReference type="NCBI Taxonomy" id="68238"/>
    <lineage>
        <taxon>Bacteria</taxon>
        <taxon>Bacillati</taxon>
        <taxon>Actinomycetota</taxon>
        <taxon>Actinomycetes</taxon>
        <taxon>Kitasatosporales</taxon>
        <taxon>Streptomycetaceae</taxon>
        <taxon>Streptomyces</taxon>
    </lineage>
</organism>
<evidence type="ECO:0000313" key="3">
    <source>
        <dbReference type="Proteomes" id="UP000619244"/>
    </source>
</evidence>
<evidence type="ECO:0000256" key="1">
    <source>
        <dbReference type="SAM" id="MobiDB-lite"/>
    </source>
</evidence>
<dbReference type="Proteomes" id="UP000619244">
    <property type="component" value="Unassembled WGS sequence"/>
</dbReference>
<dbReference type="EMBL" id="BMVU01000027">
    <property type="protein sequence ID" value="GGX89358.1"/>
    <property type="molecule type" value="Genomic_DNA"/>
</dbReference>
<proteinExistence type="predicted"/>
<reference evidence="2" key="1">
    <citation type="journal article" date="2014" name="Int. J. Syst. Evol. Microbiol.">
        <title>Complete genome sequence of Corynebacterium casei LMG S-19264T (=DSM 44701T), isolated from a smear-ripened cheese.</title>
        <authorList>
            <consortium name="US DOE Joint Genome Institute (JGI-PGF)"/>
            <person name="Walter F."/>
            <person name="Albersmeier A."/>
            <person name="Kalinowski J."/>
            <person name="Ruckert C."/>
        </authorList>
    </citation>
    <scope>NUCLEOTIDE SEQUENCE</scope>
    <source>
        <strain evidence="2">JCM 4790</strain>
    </source>
</reference>
<feature type="region of interest" description="Disordered" evidence="1">
    <location>
        <begin position="18"/>
        <end position="42"/>
    </location>
</feature>
<comment type="caution">
    <text evidence="2">The sequence shown here is derived from an EMBL/GenBank/DDBJ whole genome shotgun (WGS) entry which is preliminary data.</text>
</comment>
<evidence type="ECO:0000313" key="2">
    <source>
        <dbReference type="EMBL" id="GGX89358.1"/>
    </source>
</evidence>
<sequence>MDSDEILRRIQRARSWAEREEGVWKERTERPDDSDPAASREADMRRYAYEAVRKVLDEIVRPGAHDGG</sequence>
<dbReference type="AlphaFoldDB" id="A0A918U3Z3"/>
<accession>A0A918U3Z3</accession>
<protein>
    <submittedName>
        <fullName evidence="2">Uncharacterized protein</fullName>
    </submittedName>
</protein>
<reference evidence="2" key="2">
    <citation type="submission" date="2020-09" db="EMBL/GenBank/DDBJ databases">
        <authorList>
            <person name="Sun Q."/>
            <person name="Ohkuma M."/>
        </authorList>
    </citation>
    <scope>NUCLEOTIDE SEQUENCE</scope>
    <source>
        <strain evidence="2">JCM 4790</strain>
    </source>
</reference>
<name>A0A918U3Z3_9ACTN</name>
<gene>
    <name evidence="2" type="ORF">GCM10010358_49120</name>
</gene>